<sequence length="99" mass="10525">MSMAAPVVASQYAVPFTPVAPVRPVAPMLPVTPMPVTTMPAHSAQPWMYAPVPVQCEMEGSETLGEAWLRSRSHPHPHAHGHSKEKRQLGSSSSGSTTG</sequence>
<comment type="caution">
    <text evidence="2">The sequence shown here is derived from an EMBL/GenBank/DDBJ whole genome shotgun (WGS) entry which is preliminary data.</text>
</comment>
<feature type="compositionally biased region" description="Low complexity" evidence="1">
    <location>
        <begin position="90"/>
        <end position="99"/>
    </location>
</feature>
<protein>
    <submittedName>
        <fullName evidence="2">Uncharacterized protein</fullName>
    </submittedName>
</protein>
<dbReference type="EMBL" id="BTCM01000003">
    <property type="protein sequence ID" value="GMK56761.1"/>
    <property type="molecule type" value="Genomic_DNA"/>
</dbReference>
<reference evidence="2" key="1">
    <citation type="journal article" date="2023" name="BMC Genomics">
        <title>Chromosome-level genome assemblies of Cutaneotrichosporon spp. (Trichosporonales, Basidiomycota) reveal imbalanced evolution between nucleotide sequences and chromosome synteny.</title>
        <authorList>
            <person name="Kobayashi Y."/>
            <person name="Kayamori A."/>
            <person name="Aoki K."/>
            <person name="Shiwa Y."/>
            <person name="Matsutani M."/>
            <person name="Fujita N."/>
            <person name="Sugita T."/>
            <person name="Iwasaki W."/>
            <person name="Tanaka N."/>
            <person name="Takashima M."/>
        </authorList>
    </citation>
    <scope>NUCLEOTIDE SEQUENCE</scope>
    <source>
        <strain evidence="2">HIS016</strain>
    </source>
</reference>
<reference evidence="2" key="2">
    <citation type="submission" date="2023-06" db="EMBL/GenBank/DDBJ databases">
        <authorList>
            <person name="Kobayashi Y."/>
            <person name="Kayamori A."/>
            <person name="Aoki K."/>
            <person name="Shiwa Y."/>
            <person name="Fujita N."/>
            <person name="Sugita T."/>
            <person name="Iwasaki W."/>
            <person name="Tanaka N."/>
            <person name="Takashima M."/>
        </authorList>
    </citation>
    <scope>NUCLEOTIDE SEQUENCE</scope>
    <source>
        <strain evidence="2">HIS016</strain>
    </source>
</reference>
<feature type="compositionally biased region" description="Basic residues" evidence="1">
    <location>
        <begin position="71"/>
        <end position="85"/>
    </location>
</feature>
<feature type="region of interest" description="Disordered" evidence="1">
    <location>
        <begin position="65"/>
        <end position="99"/>
    </location>
</feature>
<evidence type="ECO:0000313" key="2">
    <source>
        <dbReference type="EMBL" id="GMK56761.1"/>
    </source>
</evidence>
<dbReference type="AlphaFoldDB" id="A0AAD3TUI8"/>
<dbReference type="Proteomes" id="UP001222932">
    <property type="component" value="Unassembled WGS sequence"/>
</dbReference>
<gene>
    <name evidence="2" type="ORF">CspeluHIS016_0306010</name>
</gene>
<organism evidence="2 3">
    <name type="scientific">Cutaneotrichosporon spelunceum</name>
    <dbReference type="NCBI Taxonomy" id="1672016"/>
    <lineage>
        <taxon>Eukaryota</taxon>
        <taxon>Fungi</taxon>
        <taxon>Dikarya</taxon>
        <taxon>Basidiomycota</taxon>
        <taxon>Agaricomycotina</taxon>
        <taxon>Tremellomycetes</taxon>
        <taxon>Trichosporonales</taxon>
        <taxon>Trichosporonaceae</taxon>
        <taxon>Cutaneotrichosporon</taxon>
    </lineage>
</organism>
<keyword evidence="3" id="KW-1185">Reference proteome</keyword>
<evidence type="ECO:0000313" key="3">
    <source>
        <dbReference type="Proteomes" id="UP001222932"/>
    </source>
</evidence>
<accession>A0AAD3TUI8</accession>
<name>A0AAD3TUI8_9TREE</name>
<proteinExistence type="predicted"/>
<evidence type="ECO:0000256" key="1">
    <source>
        <dbReference type="SAM" id="MobiDB-lite"/>
    </source>
</evidence>